<evidence type="ECO:0000313" key="2">
    <source>
        <dbReference type="Proteomes" id="UP000017944"/>
    </source>
</evidence>
<comment type="caution">
    <text evidence="1">The sequence shown here is derived from an EMBL/GenBank/DDBJ whole genome shotgun (WGS) entry which is preliminary data.</text>
</comment>
<dbReference type="Proteomes" id="UP000017944">
    <property type="component" value="Unassembled WGS sequence"/>
</dbReference>
<reference evidence="1 2" key="1">
    <citation type="submission" date="2013-10" db="EMBL/GenBank/DDBJ databases">
        <title>Draft genomes and the virulence plasmids of Sd1617 vaccine constructs: WRSd3 and WRSd5.</title>
        <authorList>
            <person name="Aksomboon Vongsawan A."/>
            <person name="Venkatesan M.M."/>
            <person name="Vaisvil B."/>
            <person name="Emel G."/>
            <person name="Kepatral V."/>
            <person name="Sethabutr O."/>
            <person name="Serichantalergs O."/>
            <person name="Mason C."/>
        </authorList>
    </citation>
    <scope>NUCLEOTIDE SEQUENCE [LARGE SCALE GENOMIC DNA]</scope>
    <source>
        <strain evidence="1 2">WRSd3</strain>
    </source>
</reference>
<sequence>MRRIRHKNRLSLSEGAKAPLIIGFSALLPGYR</sequence>
<gene>
    <name evidence="1" type="ORF">WRSd3_01972</name>
</gene>
<name>A0A090NI56_SHIDY</name>
<dbReference type="AlphaFoldDB" id="A0A090NI56"/>
<accession>A0A090NI56</accession>
<dbReference type="EMBL" id="AXUT01000147">
    <property type="protein sequence ID" value="ESU79676.1"/>
    <property type="molecule type" value="Genomic_DNA"/>
</dbReference>
<organism evidence="1 2">
    <name type="scientific">Shigella dysenteriae WRSd3</name>
    <dbReference type="NCBI Taxonomy" id="1401327"/>
    <lineage>
        <taxon>Bacteria</taxon>
        <taxon>Pseudomonadati</taxon>
        <taxon>Pseudomonadota</taxon>
        <taxon>Gammaproteobacteria</taxon>
        <taxon>Enterobacterales</taxon>
        <taxon>Enterobacteriaceae</taxon>
        <taxon>Shigella</taxon>
    </lineage>
</organism>
<protein>
    <submittedName>
        <fullName evidence="1">Uncharacterized protein</fullName>
    </submittedName>
</protein>
<proteinExistence type="predicted"/>
<evidence type="ECO:0000313" key="1">
    <source>
        <dbReference type="EMBL" id="ESU79676.1"/>
    </source>
</evidence>